<keyword evidence="1" id="KW-1133">Transmembrane helix</keyword>
<reference evidence="2 3" key="1">
    <citation type="journal article" date="2013" name="Proc. Natl. Acad. Sci. U.S.A.">
        <title>Twelve previously unknown phage genera are ubiquitous in global oceans.</title>
        <authorList>
            <person name="Holmfeldt K."/>
            <person name="Solonenko N."/>
            <person name="Shah M."/>
            <person name="Corrier K."/>
            <person name="Riemann L."/>
            <person name="Verberkmoes N.C."/>
            <person name="Sullivan M.B."/>
        </authorList>
    </citation>
    <scope>NUCLEOTIDE SEQUENCE [LARGE SCALE GENOMIC DNA]</scope>
    <source>
        <strain evidence="2">Phi19:3</strain>
    </source>
</reference>
<dbReference type="KEGG" id="vg:16880979"/>
<gene>
    <name evidence="2" type="ORF">Phi19:3_gp044</name>
</gene>
<evidence type="ECO:0008006" key="4">
    <source>
        <dbReference type="Google" id="ProtNLM"/>
    </source>
</evidence>
<keyword evidence="3" id="KW-1185">Reference proteome</keyword>
<sequence length="41" mass="4614">MLKNQKNKGMKDIKIKDSTVILTVLILWAIGISINIYGLLL</sequence>
<feature type="transmembrane region" description="Helical" evidence="1">
    <location>
        <begin position="20"/>
        <end position="40"/>
    </location>
</feature>
<evidence type="ECO:0000313" key="3">
    <source>
        <dbReference type="Proteomes" id="UP000014731"/>
    </source>
</evidence>
<name>R9ZZR1_9CAUD</name>
<dbReference type="EMBL" id="KC821608">
    <property type="protein sequence ID" value="AGO47448.1"/>
    <property type="molecule type" value="Genomic_DNA"/>
</dbReference>
<keyword evidence="1" id="KW-0812">Transmembrane</keyword>
<organism evidence="2 3">
    <name type="scientific">Cellulophaga phage phi19:3</name>
    <dbReference type="NCBI Taxonomy" id="1327971"/>
    <lineage>
        <taxon>Viruses</taxon>
        <taxon>Duplodnaviria</taxon>
        <taxon>Heunggongvirae</taxon>
        <taxon>Uroviricota</taxon>
        <taxon>Caudoviricetes</taxon>
        <taxon>Pachyviridae</taxon>
        <taxon>Baltivirus</taxon>
        <taxon>Baltivirus phi19tres</taxon>
    </lineage>
</organism>
<protein>
    <recommendedName>
        <fullName evidence="4">Transmembrane protein</fullName>
    </recommendedName>
</protein>
<evidence type="ECO:0000256" key="1">
    <source>
        <dbReference type="SAM" id="Phobius"/>
    </source>
</evidence>
<proteinExistence type="predicted"/>
<dbReference type="RefSeq" id="YP_008240829.1">
    <property type="nucleotide sequence ID" value="NC_021789.1"/>
</dbReference>
<reference evidence="3" key="2">
    <citation type="submission" date="2013-03" db="EMBL/GenBank/DDBJ databases">
        <title>The Cellulophaga phages: a novel, diverse, and globally ubiquitous model system.</title>
        <authorList>
            <person name="Holmfeldt K."/>
            <person name="Solonenko N."/>
            <person name="Shah M."/>
            <person name="Corrier K."/>
            <person name="Riemann L."/>
            <person name="VerBerkmoes N.C."/>
            <person name="Sullivan M.B."/>
        </authorList>
    </citation>
    <scope>NUCLEOTIDE SEQUENCE [LARGE SCALE GENOMIC DNA]</scope>
</reference>
<evidence type="ECO:0000313" key="2">
    <source>
        <dbReference type="EMBL" id="AGO47448.1"/>
    </source>
</evidence>
<accession>R9ZZR1</accession>
<dbReference type="Proteomes" id="UP000014731">
    <property type="component" value="Segment"/>
</dbReference>
<keyword evidence="1" id="KW-0472">Membrane</keyword>
<dbReference type="GeneID" id="16880979"/>